<dbReference type="Pfam" id="PF13489">
    <property type="entry name" value="Methyltransf_23"/>
    <property type="match status" value="1"/>
</dbReference>
<evidence type="ECO:0000313" key="4">
    <source>
        <dbReference type="Proteomes" id="UP000317257"/>
    </source>
</evidence>
<dbReference type="PANTHER" id="PTHR43591">
    <property type="entry name" value="METHYLTRANSFERASE"/>
    <property type="match status" value="1"/>
</dbReference>
<dbReference type="PANTHER" id="PTHR43591:SF24">
    <property type="entry name" value="2-METHOXY-6-POLYPRENYL-1,4-BENZOQUINOL METHYLASE, MITOCHONDRIAL"/>
    <property type="match status" value="1"/>
</dbReference>
<evidence type="ECO:0008006" key="5">
    <source>
        <dbReference type="Google" id="ProtNLM"/>
    </source>
</evidence>
<feature type="region of interest" description="Disordered" evidence="2">
    <location>
        <begin position="1"/>
        <end position="33"/>
    </location>
</feature>
<comment type="caution">
    <text evidence="3">The sequence shown here is derived from an EMBL/GenBank/DDBJ whole genome shotgun (WGS) entry which is preliminary data.</text>
</comment>
<proteinExistence type="inferred from homology"/>
<dbReference type="Proteomes" id="UP000317257">
    <property type="component" value="Unassembled WGS sequence"/>
</dbReference>
<gene>
    <name evidence="3" type="ORF">ED733_002688</name>
</gene>
<organism evidence="3 4">
    <name type="scientific">Metarhizium rileyi (strain RCEF 4871)</name>
    <name type="common">Nomuraea rileyi</name>
    <dbReference type="NCBI Taxonomy" id="1649241"/>
    <lineage>
        <taxon>Eukaryota</taxon>
        <taxon>Fungi</taxon>
        <taxon>Dikarya</taxon>
        <taxon>Ascomycota</taxon>
        <taxon>Pezizomycotina</taxon>
        <taxon>Sordariomycetes</taxon>
        <taxon>Hypocreomycetidae</taxon>
        <taxon>Hypocreales</taxon>
        <taxon>Clavicipitaceae</taxon>
        <taxon>Metarhizium</taxon>
    </lineage>
</organism>
<evidence type="ECO:0000313" key="3">
    <source>
        <dbReference type="EMBL" id="TWU71915.1"/>
    </source>
</evidence>
<dbReference type="GO" id="GO:0008168">
    <property type="term" value="F:methyltransferase activity"/>
    <property type="evidence" value="ECO:0007669"/>
    <property type="project" value="TreeGrafter"/>
</dbReference>
<accession>A0A5C6G1V6</accession>
<dbReference type="AlphaFoldDB" id="A0A5C6G1V6"/>
<sequence>MSSSPVTRQPGYANGHYGNHHHGNHHDGTARDTNEDQRAPIREFGHEYHWSNRLVVPHDPSELGYQHYQHELFRHCLGEQLTFGSLPPVGFDEYSILDVGTGSAIWAIEMGKCFPQADIFGIDISPALFPRPFNVPSNVGLFVRDATQPWSMGDFNLIFMRDLVGGGIRDWRGLLAQAFSHLRPGGQLEFAQLDCFLSAGAQSTESQGTFGPRSAEHRARFIELCGSQFITFDPIPLVVPCLCAMPGVHFVAQQVLYLPTKVRDGACSEEIKRVAMVQKILPLLLENRSLRLFRRSGMRERTVRELIQGVLEEQQDPAYDAYLKMTIIIATKMVWEAT</sequence>
<dbReference type="Gene3D" id="3.40.50.150">
    <property type="entry name" value="Vaccinia Virus protein VP39"/>
    <property type="match status" value="1"/>
</dbReference>
<evidence type="ECO:0000256" key="2">
    <source>
        <dbReference type="SAM" id="MobiDB-lite"/>
    </source>
</evidence>
<dbReference type="InterPro" id="IPR029063">
    <property type="entry name" value="SAM-dependent_MTases_sf"/>
</dbReference>
<dbReference type="CDD" id="cd02440">
    <property type="entry name" value="AdoMet_MTases"/>
    <property type="match status" value="1"/>
</dbReference>
<reference evidence="4" key="1">
    <citation type="submission" date="2018-12" db="EMBL/GenBank/DDBJ databases">
        <title>The complete genome of Metarhizium rileyi, a key fungal pathogen of Lepidoptera.</title>
        <authorList>
            <person name="Binneck E."/>
            <person name="Lastra C.C.L."/>
            <person name="Sosa-Gomez D.R."/>
        </authorList>
    </citation>
    <scope>NUCLEOTIDE SEQUENCE [LARGE SCALE GENOMIC DNA]</scope>
    <source>
        <strain evidence="4">Cep018-CH2</strain>
    </source>
</reference>
<protein>
    <recommendedName>
        <fullName evidence="5">S-adenosyl-L-methionine-dependent methyltransferase</fullName>
    </recommendedName>
</protein>
<comment type="similarity">
    <text evidence="1">Belongs to the methyltransferase superfamily. LaeA methyltransferase family.</text>
</comment>
<dbReference type="SUPFAM" id="SSF53335">
    <property type="entry name" value="S-adenosyl-L-methionine-dependent methyltransferases"/>
    <property type="match status" value="1"/>
</dbReference>
<name>A0A5C6G1V6_METRR</name>
<dbReference type="EMBL" id="SBHS01000035">
    <property type="protein sequence ID" value="TWU71915.1"/>
    <property type="molecule type" value="Genomic_DNA"/>
</dbReference>
<evidence type="ECO:0000256" key="1">
    <source>
        <dbReference type="ARBA" id="ARBA00038158"/>
    </source>
</evidence>